<accession>A0A8J3H148</accession>
<dbReference type="AlphaFoldDB" id="A0A8J3H148"/>
<comment type="caution">
    <text evidence="3">The sequence shown here is derived from an EMBL/GenBank/DDBJ whole genome shotgun (WGS) entry which is preliminary data.</text>
</comment>
<evidence type="ECO:0000256" key="1">
    <source>
        <dbReference type="SAM" id="MobiDB-lite"/>
    </source>
</evidence>
<dbReference type="RefSeq" id="WP_189681750.1">
    <property type="nucleotide sequence ID" value="NZ_BNCJ01000014.1"/>
</dbReference>
<proteinExistence type="predicted"/>
<dbReference type="EMBL" id="BNCJ01000014">
    <property type="protein sequence ID" value="GHF63547.1"/>
    <property type="molecule type" value="Genomic_DNA"/>
</dbReference>
<keyword evidence="2" id="KW-0812">Transmembrane</keyword>
<protein>
    <submittedName>
        <fullName evidence="3">Uncharacterized protein</fullName>
    </submittedName>
</protein>
<reference evidence="3" key="2">
    <citation type="submission" date="2020-09" db="EMBL/GenBank/DDBJ databases">
        <authorList>
            <person name="Sun Q."/>
            <person name="Kim S."/>
        </authorList>
    </citation>
    <scope>NUCLEOTIDE SEQUENCE</scope>
    <source>
        <strain evidence="3">KCTC 42650</strain>
    </source>
</reference>
<keyword evidence="2" id="KW-1133">Transmembrane helix</keyword>
<feature type="transmembrane region" description="Helical" evidence="2">
    <location>
        <begin position="180"/>
        <end position="204"/>
    </location>
</feature>
<evidence type="ECO:0000313" key="4">
    <source>
        <dbReference type="Proteomes" id="UP000626220"/>
    </source>
</evidence>
<feature type="compositionally biased region" description="Low complexity" evidence="1">
    <location>
        <begin position="261"/>
        <end position="274"/>
    </location>
</feature>
<evidence type="ECO:0000256" key="2">
    <source>
        <dbReference type="SAM" id="Phobius"/>
    </source>
</evidence>
<evidence type="ECO:0000313" key="3">
    <source>
        <dbReference type="EMBL" id="GHF63547.1"/>
    </source>
</evidence>
<sequence>MYQSLLATTSSEGLQPLGTAAQRSFELVSGAVRARLGEEHALIFAEPVAAQHGEAIDWHAPREGRALTLSELSDAERAALKAQLAQLVAEIRAEAETLASSPAPNDQRLGEALLNALEIPGEDMIRAIRDASGALHPVLLHWAWLRDEQRAVRGVLSTLVARPAAPVAEPAPEEKRASPALWWLLLLGWLLLALMLAAILWLLVKPCGLWRTGPDFCPVPQAAIAAALTETRVAADEVAALEREIALVDRGCQPTIPVLPAVPETAPETTPDAPQQKTGLEPGEAERKAALDRAQGRGVEVKALTFLLEWSGPADIDLTVTCPAGPTVSRETPDACEATLALDASTDIPIDDPVEAVTFPAAPSGLYKVTAHLRDARGAAQVPVRLHMFRQDGPSRSYAGMLEAKQADWTTNISISR</sequence>
<reference evidence="3" key="1">
    <citation type="journal article" date="2014" name="Int. J. Syst. Evol. Microbiol.">
        <title>Complete genome sequence of Corynebacterium casei LMG S-19264T (=DSM 44701T), isolated from a smear-ripened cheese.</title>
        <authorList>
            <consortium name="US DOE Joint Genome Institute (JGI-PGF)"/>
            <person name="Walter F."/>
            <person name="Albersmeier A."/>
            <person name="Kalinowski J."/>
            <person name="Ruckert C."/>
        </authorList>
    </citation>
    <scope>NUCLEOTIDE SEQUENCE</scope>
    <source>
        <strain evidence="3">KCTC 42650</strain>
    </source>
</reference>
<dbReference type="Proteomes" id="UP000626220">
    <property type="component" value="Unassembled WGS sequence"/>
</dbReference>
<gene>
    <name evidence="3" type="ORF">GCM10017056_38530</name>
</gene>
<name>A0A8J3H148_9RHOB</name>
<organism evidence="3 4">
    <name type="scientific">Seohaeicola zhoushanensis</name>
    <dbReference type="NCBI Taxonomy" id="1569283"/>
    <lineage>
        <taxon>Bacteria</taxon>
        <taxon>Pseudomonadati</taxon>
        <taxon>Pseudomonadota</taxon>
        <taxon>Alphaproteobacteria</taxon>
        <taxon>Rhodobacterales</taxon>
        <taxon>Roseobacteraceae</taxon>
        <taxon>Seohaeicola</taxon>
    </lineage>
</organism>
<feature type="region of interest" description="Disordered" evidence="1">
    <location>
        <begin position="260"/>
        <end position="287"/>
    </location>
</feature>
<keyword evidence="2" id="KW-0472">Membrane</keyword>
<keyword evidence="4" id="KW-1185">Reference proteome</keyword>